<protein>
    <submittedName>
        <fullName evidence="6">DNA-binding transcriptional regulator, AcrR family</fullName>
    </submittedName>
</protein>
<dbReference type="PANTHER" id="PTHR30055:SF119">
    <property type="entry name" value="NALC"/>
    <property type="match status" value="1"/>
</dbReference>
<sequence>MRAKTETRRQAILETAAEVFQETGFERATMSAICERLGYSKATLYNYFASKEELFLAVVFGATEAEFQATLAALDATVGDMTEALQKFGQGLLTLLYSPQVQAVRRLIVAEAGRSELGRQCYELGPVRSEAVTAAFLQQAMDAGQLRQADARIAALHLRGLLEAEWLDRFLFQTLEPMSAEEIGATVQRAVAAFMAAYGPVARPACAQQSQF</sequence>
<evidence type="ECO:0000256" key="4">
    <source>
        <dbReference type="PROSITE-ProRule" id="PRU00335"/>
    </source>
</evidence>
<dbReference type="InterPro" id="IPR036271">
    <property type="entry name" value="Tet_transcr_reg_TetR-rel_C_sf"/>
</dbReference>
<dbReference type="FunFam" id="1.10.10.60:FF:000141">
    <property type="entry name" value="TetR family transcriptional regulator"/>
    <property type="match status" value="1"/>
</dbReference>
<dbReference type="InterPro" id="IPR009057">
    <property type="entry name" value="Homeodomain-like_sf"/>
</dbReference>
<evidence type="ECO:0000313" key="7">
    <source>
        <dbReference type="Proteomes" id="UP000199002"/>
    </source>
</evidence>
<dbReference type="InterPro" id="IPR001647">
    <property type="entry name" value="HTH_TetR"/>
</dbReference>
<reference evidence="7" key="1">
    <citation type="submission" date="2016-10" db="EMBL/GenBank/DDBJ databases">
        <authorList>
            <person name="Varghese N."/>
            <person name="Submissions S."/>
        </authorList>
    </citation>
    <scope>NUCLEOTIDE SEQUENCE [LARGE SCALE GENOMIC DNA]</scope>
    <source>
        <strain evidence="7">DSM 25157</strain>
    </source>
</reference>
<dbReference type="SUPFAM" id="SSF48498">
    <property type="entry name" value="Tetracyclin repressor-like, C-terminal domain"/>
    <property type="match status" value="1"/>
</dbReference>
<dbReference type="GO" id="GO:0003700">
    <property type="term" value="F:DNA-binding transcription factor activity"/>
    <property type="evidence" value="ECO:0007669"/>
    <property type="project" value="TreeGrafter"/>
</dbReference>
<dbReference type="GO" id="GO:0000976">
    <property type="term" value="F:transcription cis-regulatory region binding"/>
    <property type="evidence" value="ECO:0007669"/>
    <property type="project" value="TreeGrafter"/>
</dbReference>
<dbReference type="InterPro" id="IPR050109">
    <property type="entry name" value="HTH-type_TetR-like_transc_reg"/>
</dbReference>
<keyword evidence="7" id="KW-1185">Reference proteome</keyword>
<accession>A0A1H3YWW1</accession>
<evidence type="ECO:0000259" key="5">
    <source>
        <dbReference type="PROSITE" id="PS50977"/>
    </source>
</evidence>
<evidence type="ECO:0000313" key="6">
    <source>
        <dbReference type="EMBL" id="SEA15691.1"/>
    </source>
</evidence>
<feature type="DNA-binding region" description="H-T-H motif" evidence="4">
    <location>
        <begin position="29"/>
        <end position="48"/>
    </location>
</feature>
<feature type="domain" description="HTH tetR-type" evidence="5">
    <location>
        <begin position="6"/>
        <end position="66"/>
    </location>
</feature>
<dbReference type="STRING" id="592050.SAMN05421875_10679"/>
<keyword evidence="2 4" id="KW-0238">DNA-binding</keyword>
<keyword evidence="3" id="KW-0804">Transcription</keyword>
<dbReference type="InterPro" id="IPR039536">
    <property type="entry name" value="TetR_C_Proteobacteria"/>
</dbReference>
<evidence type="ECO:0000256" key="3">
    <source>
        <dbReference type="ARBA" id="ARBA00023163"/>
    </source>
</evidence>
<evidence type="ECO:0000256" key="2">
    <source>
        <dbReference type="ARBA" id="ARBA00023125"/>
    </source>
</evidence>
<dbReference type="AlphaFoldDB" id="A0A1H3YWW1"/>
<proteinExistence type="predicted"/>
<organism evidence="6 7">
    <name type="scientific">Acidovorax soli</name>
    <dbReference type="NCBI Taxonomy" id="592050"/>
    <lineage>
        <taxon>Bacteria</taxon>
        <taxon>Pseudomonadati</taxon>
        <taxon>Pseudomonadota</taxon>
        <taxon>Betaproteobacteria</taxon>
        <taxon>Burkholderiales</taxon>
        <taxon>Comamonadaceae</taxon>
        <taxon>Acidovorax</taxon>
    </lineage>
</organism>
<dbReference type="PANTHER" id="PTHR30055">
    <property type="entry name" value="HTH-TYPE TRANSCRIPTIONAL REGULATOR RUTR"/>
    <property type="match status" value="1"/>
</dbReference>
<dbReference type="Pfam" id="PF14246">
    <property type="entry name" value="TetR_C_7"/>
    <property type="match status" value="1"/>
</dbReference>
<dbReference type="Pfam" id="PF00440">
    <property type="entry name" value="TetR_N"/>
    <property type="match status" value="1"/>
</dbReference>
<dbReference type="RefSeq" id="WP_092697626.1">
    <property type="nucleotide sequence ID" value="NZ_CAXIQL010000010.1"/>
</dbReference>
<dbReference type="PROSITE" id="PS50977">
    <property type="entry name" value="HTH_TETR_2"/>
    <property type="match status" value="1"/>
</dbReference>
<dbReference type="PRINTS" id="PR00455">
    <property type="entry name" value="HTHTETR"/>
</dbReference>
<dbReference type="Gene3D" id="1.10.10.60">
    <property type="entry name" value="Homeodomain-like"/>
    <property type="match status" value="1"/>
</dbReference>
<keyword evidence="1" id="KW-0805">Transcription regulation</keyword>
<dbReference type="Gene3D" id="1.10.357.10">
    <property type="entry name" value="Tetracycline Repressor, domain 2"/>
    <property type="match status" value="1"/>
</dbReference>
<dbReference type="SUPFAM" id="SSF46689">
    <property type="entry name" value="Homeodomain-like"/>
    <property type="match status" value="1"/>
</dbReference>
<gene>
    <name evidence="6" type="ORF">SAMN05421875_10679</name>
</gene>
<name>A0A1H3YWW1_9BURK</name>
<dbReference type="EMBL" id="FNQJ01000006">
    <property type="protein sequence ID" value="SEA15691.1"/>
    <property type="molecule type" value="Genomic_DNA"/>
</dbReference>
<evidence type="ECO:0000256" key="1">
    <source>
        <dbReference type="ARBA" id="ARBA00023015"/>
    </source>
</evidence>
<dbReference type="Proteomes" id="UP000199002">
    <property type="component" value="Unassembled WGS sequence"/>
</dbReference>
<dbReference type="GeneID" id="34233131"/>